<dbReference type="EMBL" id="UINC01227848">
    <property type="protein sequence ID" value="SVE58912.1"/>
    <property type="molecule type" value="Genomic_DNA"/>
</dbReference>
<evidence type="ECO:0000313" key="1">
    <source>
        <dbReference type="EMBL" id="SVE58912.1"/>
    </source>
</evidence>
<accession>A0A383EPQ4</accession>
<organism evidence="1">
    <name type="scientific">marine metagenome</name>
    <dbReference type="NCBI Taxonomy" id="408172"/>
    <lineage>
        <taxon>unclassified sequences</taxon>
        <taxon>metagenomes</taxon>
        <taxon>ecological metagenomes</taxon>
    </lineage>
</organism>
<name>A0A383EPQ4_9ZZZZ</name>
<gene>
    <name evidence="1" type="ORF">METZ01_LOCUS511766</name>
</gene>
<protein>
    <submittedName>
        <fullName evidence="1">Uncharacterized protein</fullName>
    </submittedName>
</protein>
<sequence>MALDRVVGVELYLTCFYSSGSYNHLKKYLVGF</sequence>
<dbReference type="AlphaFoldDB" id="A0A383EPQ4"/>
<proteinExistence type="predicted"/>
<reference evidence="1" key="1">
    <citation type="submission" date="2018-05" db="EMBL/GenBank/DDBJ databases">
        <authorList>
            <person name="Lanie J.A."/>
            <person name="Ng W.-L."/>
            <person name="Kazmierczak K.M."/>
            <person name="Andrzejewski T.M."/>
            <person name="Davidsen T.M."/>
            <person name="Wayne K.J."/>
            <person name="Tettelin H."/>
            <person name="Glass J.I."/>
            <person name="Rusch D."/>
            <person name="Podicherti R."/>
            <person name="Tsui H.-C.T."/>
            <person name="Winkler M.E."/>
        </authorList>
    </citation>
    <scope>NUCLEOTIDE SEQUENCE</scope>
</reference>